<dbReference type="PROSITE" id="PS50883">
    <property type="entry name" value="EAL"/>
    <property type="match status" value="1"/>
</dbReference>
<feature type="transmembrane region" description="Helical" evidence="1">
    <location>
        <begin position="71"/>
        <end position="87"/>
    </location>
</feature>
<dbReference type="Pfam" id="PF00563">
    <property type="entry name" value="EAL"/>
    <property type="match status" value="1"/>
</dbReference>
<dbReference type="Gene3D" id="3.30.450.20">
    <property type="entry name" value="PAS domain"/>
    <property type="match status" value="1"/>
</dbReference>
<dbReference type="CDD" id="cd01949">
    <property type="entry name" value="GGDEF"/>
    <property type="match status" value="1"/>
</dbReference>
<feature type="domain" description="EAL" evidence="2">
    <location>
        <begin position="447"/>
        <end position="697"/>
    </location>
</feature>
<keyword evidence="5" id="KW-1185">Reference proteome</keyword>
<gene>
    <name evidence="4" type="ORF">K2U94_09690</name>
</gene>
<feature type="transmembrane region" description="Helical" evidence="1">
    <location>
        <begin position="96"/>
        <end position="114"/>
    </location>
</feature>
<protein>
    <submittedName>
        <fullName evidence="4">EAL domain-containing protein</fullName>
    </submittedName>
</protein>
<evidence type="ECO:0000256" key="1">
    <source>
        <dbReference type="SAM" id="Phobius"/>
    </source>
</evidence>
<dbReference type="Gene3D" id="3.20.20.450">
    <property type="entry name" value="EAL domain"/>
    <property type="match status" value="1"/>
</dbReference>
<proteinExistence type="predicted"/>
<dbReference type="Pfam" id="PF00990">
    <property type="entry name" value="GGDEF"/>
    <property type="match status" value="1"/>
</dbReference>
<dbReference type="Pfam" id="PF12860">
    <property type="entry name" value="PAS_7"/>
    <property type="match status" value="1"/>
</dbReference>
<dbReference type="RefSeq" id="WP_243067006.1">
    <property type="nucleotide sequence ID" value="NZ_JAIVFK010000012.1"/>
</dbReference>
<evidence type="ECO:0000313" key="5">
    <source>
        <dbReference type="Proteomes" id="UP001139104"/>
    </source>
</evidence>
<evidence type="ECO:0000313" key="4">
    <source>
        <dbReference type="EMBL" id="MCI4683034.1"/>
    </source>
</evidence>
<dbReference type="InterPro" id="IPR035965">
    <property type="entry name" value="PAS-like_dom_sf"/>
</dbReference>
<dbReference type="InterPro" id="IPR035919">
    <property type="entry name" value="EAL_sf"/>
</dbReference>
<dbReference type="EMBL" id="JAIVFP010000001">
    <property type="protein sequence ID" value="MCI4683034.1"/>
    <property type="molecule type" value="Genomic_DNA"/>
</dbReference>
<feature type="transmembrane region" description="Helical" evidence="1">
    <location>
        <begin position="6"/>
        <end position="26"/>
    </location>
</feature>
<keyword evidence="1" id="KW-0472">Membrane</keyword>
<dbReference type="SUPFAM" id="SSF141868">
    <property type="entry name" value="EAL domain-like"/>
    <property type="match status" value="1"/>
</dbReference>
<dbReference type="SUPFAM" id="SSF55073">
    <property type="entry name" value="Nucleotide cyclase"/>
    <property type="match status" value="1"/>
</dbReference>
<comment type="caution">
    <text evidence="4">The sequence shown here is derived from an EMBL/GenBank/DDBJ whole genome shotgun (WGS) entry which is preliminary data.</text>
</comment>
<dbReference type="PANTHER" id="PTHR44757:SF2">
    <property type="entry name" value="BIOFILM ARCHITECTURE MAINTENANCE PROTEIN MBAA"/>
    <property type="match status" value="1"/>
</dbReference>
<keyword evidence="1" id="KW-0812">Transmembrane</keyword>
<dbReference type="PROSITE" id="PS50887">
    <property type="entry name" value="GGDEF"/>
    <property type="match status" value="1"/>
</dbReference>
<dbReference type="InterPro" id="IPR000160">
    <property type="entry name" value="GGDEF_dom"/>
</dbReference>
<keyword evidence="1" id="KW-1133">Transmembrane helix</keyword>
<name>A0ABS9Z5T9_9HYPH</name>
<dbReference type="PANTHER" id="PTHR44757">
    <property type="entry name" value="DIGUANYLATE CYCLASE DGCP"/>
    <property type="match status" value="1"/>
</dbReference>
<feature type="transmembrane region" description="Helical" evidence="1">
    <location>
        <begin position="120"/>
        <end position="137"/>
    </location>
</feature>
<accession>A0ABS9Z5T9</accession>
<feature type="transmembrane region" description="Helical" evidence="1">
    <location>
        <begin position="46"/>
        <end position="65"/>
    </location>
</feature>
<dbReference type="InterPro" id="IPR029787">
    <property type="entry name" value="Nucleotide_cyclase"/>
</dbReference>
<dbReference type="Gene3D" id="3.30.70.270">
    <property type="match status" value="1"/>
</dbReference>
<evidence type="ECO:0000259" key="2">
    <source>
        <dbReference type="PROSITE" id="PS50883"/>
    </source>
</evidence>
<feature type="domain" description="GGDEF" evidence="3">
    <location>
        <begin position="307"/>
        <end position="438"/>
    </location>
</feature>
<dbReference type="Proteomes" id="UP001139104">
    <property type="component" value="Unassembled WGS sequence"/>
</dbReference>
<evidence type="ECO:0000259" key="3">
    <source>
        <dbReference type="PROSITE" id="PS50887"/>
    </source>
</evidence>
<dbReference type="SMART" id="SM00267">
    <property type="entry name" value="GGDEF"/>
    <property type="match status" value="1"/>
</dbReference>
<dbReference type="InterPro" id="IPR052155">
    <property type="entry name" value="Biofilm_reg_signaling"/>
</dbReference>
<reference evidence="4" key="1">
    <citation type="journal article" date="2022" name="ISME J.">
        <title>Identification of active gaseous-alkane degraders at natural gas seeps.</title>
        <authorList>
            <person name="Farhan Ul Haque M."/>
            <person name="Hernandez M."/>
            <person name="Crombie A.T."/>
            <person name="Murrell J.C."/>
        </authorList>
    </citation>
    <scope>NUCLEOTIDE SEQUENCE</scope>
    <source>
        <strain evidence="4">PC2</strain>
    </source>
</reference>
<sequence>MGNDFGALASAAAWTLMATAAVKIALQILQNRSGDEPGTGRLAQGFAGIAMAAALGFVTLASYLADAPPTFRTAAVICTFGYVVLTAERDGAPPHFVGLQAVGAFGLFAAGLAIKWDLHAPIALAAALSVGFSLFMATRRRARHNAKALEAQRRFSAALNGMSQCVGMFDSSGRLIAGNSEFLRMFRLAGHNARGMEAEELLTKKLGVRPKAAQSVKALCEAAQAVAKRHTRHVESVDLTDDRCMEFTFQPAPQGFSLLIEDCTARRASELRIERMARLDDLTGLSNRTRFREELESATAVVGEGTPPFAVMLIDLDRFKHVNDSLGHPVGDKLLQRVAKRLQEMAEEGDVVARLGGDEFVFLRPCLREEAAQFAAHAVETLSEPYHVDSAKLIIGASIGIAMAPDSGSNASELMKSADMALYAAKDAGRGAFRFFDKSMAEDALRKQEIERDLRVGIGRNELEVFYQPIVSLGRRRISACEALVRWRHPALGMVSPGEFMEIAEDSGIVVQLGEWVLRQACIDAKAWPRDVRLAVNFSAIQFTRGNLVEMVRRVLKETKFPAARLELEITESVLMHDADSVLTTIDELRGMGLRVALDDFGTGYSSLAYLSRFRPDKVKIDQSFVRDMDKNGTSLAIIKAVKAIVAELGIDMLVEGVETMEQFEILRANGADEAQGYLFSKPRPAQEIARLVSDPAQLVRGRNLMTEESPPWAKSFERVNPSVAQSLN</sequence>
<dbReference type="InterPro" id="IPR001633">
    <property type="entry name" value="EAL_dom"/>
</dbReference>
<dbReference type="CDD" id="cd01948">
    <property type="entry name" value="EAL"/>
    <property type="match status" value="1"/>
</dbReference>
<dbReference type="InterPro" id="IPR043128">
    <property type="entry name" value="Rev_trsase/Diguanyl_cyclase"/>
</dbReference>
<dbReference type="SUPFAM" id="SSF55785">
    <property type="entry name" value="PYP-like sensor domain (PAS domain)"/>
    <property type="match status" value="1"/>
</dbReference>
<dbReference type="SMART" id="SM00052">
    <property type="entry name" value="EAL"/>
    <property type="match status" value="1"/>
</dbReference>
<dbReference type="NCBIfam" id="TIGR00254">
    <property type="entry name" value="GGDEF"/>
    <property type="match status" value="1"/>
</dbReference>
<organism evidence="4 5">
    <name type="scientific">Candidatus Rhodoblastus alkanivorans</name>
    <dbReference type="NCBI Taxonomy" id="2954117"/>
    <lineage>
        <taxon>Bacteria</taxon>
        <taxon>Pseudomonadati</taxon>
        <taxon>Pseudomonadota</taxon>
        <taxon>Alphaproteobacteria</taxon>
        <taxon>Hyphomicrobiales</taxon>
        <taxon>Rhodoblastaceae</taxon>
        <taxon>Rhodoblastus</taxon>
    </lineage>
</organism>